<dbReference type="RefSeq" id="WP_022595478.1">
    <property type="nucleotide sequence ID" value="NZ_LK391965.1"/>
</dbReference>
<keyword evidence="2" id="KW-0812">Transmembrane</keyword>
<dbReference type="Proteomes" id="UP000018211">
    <property type="component" value="Unassembled WGS sequence"/>
</dbReference>
<protein>
    <submittedName>
        <fullName evidence="3">MSHA biogenesis protein MshN</fullName>
    </submittedName>
</protein>
<keyword evidence="2" id="KW-1133">Transmembrane helix</keyword>
<dbReference type="Pfam" id="PF14559">
    <property type="entry name" value="TPR_19"/>
    <property type="match status" value="1"/>
</dbReference>
<evidence type="ECO:0000256" key="2">
    <source>
        <dbReference type="SAM" id="Phobius"/>
    </source>
</evidence>
<feature type="compositionally biased region" description="Basic and acidic residues" evidence="1">
    <location>
        <begin position="167"/>
        <end position="191"/>
    </location>
</feature>
<evidence type="ECO:0000256" key="1">
    <source>
        <dbReference type="SAM" id="MobiDB-lite"/>
    </source>
</evidence>
<evidence type="ECO:0000313" key="4">
    <source>
        <dbReference type="Proteomes" id="UP000018211"/>
    </source>
</evidence>
<reference evidence="3 4" key="1">
    <citation type="journal article" date="2013" name="ISME J.">
        <title>Comparative genomics of pathogenic lineages of Vibrio nigripulchritudo identifies virulence-associated traits.</title>
        <authorList>
            <person name="Goudenege D."/>
            <person name="Labreuche Y."/>
            <person name="Krin E."/>
            <person name="Ansquer D."/>
            <person name="Mangenot S."/>
            <person name="Calteau A."/>
            <person name="Medigue C."/>
            <person name="Mazel D."/>
            <person name="Polz M.F."/>
            <person name="Le Roux F."/>
        </authorList>
    </citation>
    <scope>NUCLEOTIDE SEQUENCE [LARGE SCALE GENOMIC DNA]</scope>
    <source>
        <strain evidence="3 4">SOn1</strain>
    </source>
</reference>
<dbReference type="EMBL" id="CAOF01000168">
    <property type="protein sequence ID" value="CCO48954.1"/>
    <property type="molecule type" value="Genomic_DNA"/>
</dbReference>
<feature type="transmembrane region" description="Helical" evidence="2">
    <location>
        <begin position="36"/>
        <end position="55"/>
    </location>
</feature>
<gene>
    <name evidence="3" type="ORF">VIBNISOn1_730014</name>
</gene>
<name>A0AAV2VWH2_9VIBR</name>
<comment type="caution">
    <text evidence="3">The sequence shown here is derived from an EMBL/GenBank/DDBJ whole genome shotgun (WGS) entry which is preliminary data.</text>
</comment>
<dbReference type="InterPro" id="IPR019734">
    <property type="entry name" value="TPR_rpt"/>
</dbReference>
<dbReference type="SMART" id="SM00028">
    <property type="entry name" value="TPR"/>
    <property type="match status" value="4"/>
</dbReference>
<organism evidence="3 4">
    <name type="scientific">Vibrio nigripulchritudo SOn1</name>
    <dbReference type="NCBI Taxonomy" id="1238450"/>
    <lineage>
        <taxon>Bacteria</taxon>
        <taxon>Pseudomonadati</taxon>
        <taxon>Pseudomonadota</taxon>
        <taxon>Gammaproteobacteria</taxon>
        <taxon>Vibrionales</taxon>
        <taxon>Vibrionaceae</taxon>
        <taxon>Vibrio</taxon>
    </lineage>
</organism>
<feature type="region of interest" description="Disordered" evidence="1">
    <location>
        <begin position="130"/>
        <end position="201"/>
    </location>
</feature>
<evidence type="ECO:0000313" key="3">
    <source>
        <dbReference type="EMBL" id="CCO48954.1"/>
    </source>
</evidence>
<accession>A0AAV2VWH2</accession>
<dbReference type="Gene3D" id="1.25.40.10">
    <property type="entry name" value="Tetratricopeptide repeat domain"/>
    <property type="match status" value="2"/>
</dbReference>
<dbReference type="SUPFAM" id="SSF48452">
    <property type="entry name" value="TPR-like"/>
    <property type="match status" value="1"/>
</dbReference>
<proteinExistence type="predicted"/>
<keyword evidence="2" id="KW-0472">Membrane</keyword>
<dbReference type="AlphaFoldDB" id="A0AAV2VWH2"/>
<feature type="compositionally biased region" description="Polar residues" evidence="1">
    <location>
        <begin position="145"/>
        <end position="156"/>
    </location>
</feature>
<sequence>MSVINKALSDMTDKKPSASRIEKVDVAPIRSGKKKWWLTGGVLLALIAYGLWALLPVKQQPEPESIPEITEQSAKKNVTTVVTLESTSPTKQSVEESVSSIYEESEKLEQLSGDFVDPESDLDDIVSESVEETKATPGVVAVERSQPTKTNPPANTEKSKTVAAKPKPVEVKAERPKTEEPKVTKKTEKAKPSQANESKTTAIASANPTPKVVEDGAMAIQQVELTPQQLAEKALSRAKKALDSNDFDGAIKGYRTALRYVPKDDVVRKKLAALYYGRGDVRQSLEILQQGIVLNKDSQTLRLAAMNILVKEGITEAALGVLEYLPPSPSMDYLSARAGLAQQLKKHELALESYQMLVNKDQDNGKWWLGLAIQQERNEEFNKAKTSYEKALNRVGLSARTNQFIRERISYLSSKEATSNAN</sequence>
<dbReference type="InterPro" id="IPR011990">
    <property type="entry name" value="TPR-like_helical_dom_sf"/>
</dbReference>